<feature type="repeat" description="TPR" evidence="3">
    <location>
        <begin position="657"/>
        <end position="690"/>
    </location>
</feature>
<feature type="signal peptide" evidence="4">
    <location>
        <begin position="1"/>
        <end position="19"/>
    </location>
</feature>
<dbReference type="RefSeq" id="WP_131854101.1">
    <property type="nucleotide sequence ID" value="NZ_SKFH01000049.1"/>
</dbReference>
<sequence length="1012" mass="114057">MKLLLALPLLLLFSHNLSAQQTFALRTSDDPFLLAKEYYQKGQYNLAWPLLRQLRGDLRETYRINRAVDAQEIDYYAISCALMQGEPGAPIEAEQYINVTRNNARVQQMHFQLAEYDYRHGQFAEALAHYEAAGEANLSPEELSAAQFHRGYTYFTQKQFAQAKPLFAAVRQRKGDPNQLDAEYYYGFIAFADRNYTDALQAFKAVEGHPTYGSIVPYYIAQIYYVQGRKDEAIRYAESKLKAGNTQHYDLELKQLLGHAYFEKQQYAQALPYLEDYVHRSAKVRREDLYELSYSYYQASSYNKAIEGFRQLSGREDSLSQHAMYLLGDAYLKTGQKANARNAFLFSAGNNSNAQQREISRFNYAKLSYELGYQDEALKSLRAFVNEYPNSTYNTEATELLVAALANTNNYRDALSLIEGLRTPSPATRRLYPRILFGRATELINDGQLSEADALLDRVLNDPNAGTLLPLVNFWKGEIAFRNGRIDDAIRYYQAYVSGGSPVSGDANPRNAAYNLGYTYLRKENWKLAQSYFEPLSRNAGPSADALTQDAYLRTADTWFMQKGFAQAKTMYDNVIRYSWPAEDYATYQKALITGISNSNEKIALLNTLIRKFPNSGLVNDANAEIADTYLAAERFREAVPYLQTLTRASGNNTTKPEAFLKLGIAYFNLKQYDNAITQFNTVLNQYPNSDEADDALENLRDIYVEQGRPDAYVQAAQKAGKPLSVDAQDSLTYAAAQLQLENNNTVGAQTQLEQYLLRFTNGAYLLDAHYNLARIGMAKKDSAAALPHYEAIAGRAPNKFAEEAVLNSARIYFFGRKDYPQAERYYAQLKGLTGRPETRLEAARGLLRSQYQQQKWSEAAANAQELLTLKGVNADDKALANMVLGRSAQLAGTYEAAITAYKAVVAVNKASLAAEARYEIAASLFALNRAKDAEKAAFDVINKSGSYELWVTKAYILLGDLYYQQKDYFNAKATYQSVADNTTIAELKTEAQRKLQQVTEEEARNSKVGGQ</sequence>
<dbReference type="PROSITE" id="PS50005">
    <property type="entry name" value="TPR"/>
    <property type="match status" value="1"/>
</dbReference>
<dbReference type="OrthoDB" id="9814448at2"/>
<evidence type="ECO:0000256" key="1">
    <source>
        <dbReference type="ARBA" id="ARBA00022737"/>
    </source>
</evidence>
<accession>A0A4R4DSY0</accession>
<dbReference type="AlphaFoldDB" id="A0A4R4DSY0"/>
<protein>
    <submittedName>
        <fullName evidence="5">Tetratricopeptide repeat protein</fullName>
    </submittedName>
</protein>
<dbReference type="InterPro" id="IPR019734">
    <property type="entry name" value="TPR_rpt"/>
</dbReference>
<evidence type="ECO:0000256" key="4">
    <source>
        <dbReference type="SAM" id="SignalP"/>
    </source>
</evidence>
<dbReference type="Pfam" id="PF13174">
    <property type="entry name" value="TPR_6"/>
    <property type="match status" value="3"/>
</dbReference>
<keyword evidence="6" id="KW-1185">Reference proteome</keyword>
<dbReference type="Proteomes" id="UP000295164">
    <property type="component" value="Unassembled WGS sequence"/>
</dbReference>
<dbReference type="EMBL" id="SKFH01000049">
    <property type="protein sequence ID" value="TCZ65673.1"/>
    <property type="molecule type" value="Genomic_DNA"/>
</dbReference>
<dbReference type="SMART" id="SM00028">
    <property type="entry name" value="TPR"/>
    <property type="match status" value="9"/>
</dbReference>
<evidence type="ECO:0000256" key="2">
    <source>
        <dbReference type="ARBA" id="ARBA00022803"/>
    </source>
</evidence>
<gene>
    <name evidence="5" type="ORF">E0486_17275</name>
</gene>
<keyword evidence="4" id="KW-0732">Signal</keyword>
<dbReference type="InterPro" id="IPR051012">
    <property type="entry name" value="CellSynth/LPSAsmb/PSIAsmb"/>
</dbReference>
<evidence type="ECO:0000313" key="6">
    <source>
        <dbReference type="Proteomes" id="UP000295164"/>
    </source>
</evidence>
<dbReference type="Gene3D" id="1.25.40.10">
    <property type="entry name" value="Tetratricopeptide repeat domain"/>
    <property type="match status" value="8"/>
</dbReference>
<name>A0A4R4DSY0_9BACT</name>
<dbReference type="PANTHER" id="PTHR45586:SF1">
    <property type="entry name" value="LIPOPOLYSACCHARIDE ASSEMBLY PROTEIN B"/>
    <property type="match status" value="1"/>
</dbReference>
<comment type="caution">
    <text evidence="5">The sequence shown here is derived from an EMBL/GenBank/DDBJ whole genome shotgun (WGS) entry which is preliminary data.</text>
</comment>
<evidence type="ECO:0000256" key="3">
    <source>
        <dbReference type="PROSITE-ProRule" id="PRU00339"/>
    </source>
</evidence>
<dbReference type="PROSITE" id="PS50293">
    <property type="entry name" value="TPR_REGION"/>
    <property type="match status" value="1"/>
</dbReference>
<dbReference type="InterPro" id="IPR011990">
    <property type="entry name" value="TPR-like_helical_dom_sf"/>
</dbReference>
<dbReference type="PANTHER" id="PTHR45586">
    <property type="entry name" value="TPR REPEAT-CONTAINING PROTEIN PA4667"/>
    <property type="match status" value="1"/>
</dbReference>
<dbReference type="SUPFAM" id="SSF48452">
    <property type="entry name" value="TPR-like"/>
    <property type="match status" value="6"/>
</dbReference>
<keyword evidence="1" id="KW-0677">Repeat</keyword>
<reference evidence="5 6" key="1">
    <citation type="submission" date="2019-03" db="EMBL/GenBank/DDBJ databases">
        <authorList>
            <person name="Kim M.K.M."/>
        </authorList>
    </citation>
    <scope>NUCLEOTIDE SEQUENCE [LARGE SCALE GENOMIC DNA]</scope>
    <source>
        <strain evidence="5 6">17J68-15</strain>
    </source>
</reference>
<proteinExistence type="predicted"/>
<evidence type="ECO:0000313" key="5">
    <source>
        <dbReference type="EMBL" id="TCZ65673.1"/>
    </source>
</evidence>
<dbReference type="Pfam" id="PF13432">
    <property type="entry name" value="TPR_16"/>
    <property type="match status" value="5"/>
</dbReference>
<feature type="chain" id="PRO_5020901898" evidence="4">
    <location>
        <begin position="20"/>
        <end position="1012"/>
    </location>
</feature>
<organism evidence="5 6">
    <name type="scientific">Flaviaesturariibacter aridisoli</name>
    <dbReference type="NCBI Taxonomy" id="2545761"/>
    <lineage>
        <taxon>Bacteria</taxon>
        <taxon>Pseudomonadati</taxon>
        <taxon>Bacteroidota</taxon>
        <taxon>Chitinophagia</taxon>
        <taxon>Chitinophagales</taxon>
        <taxon>Chitinophagaceae</taxon>
        <taxon>Flaviaestuariibacter</taxon>
    </lineage>
</organism>
<keyword evidence="2 3" id="KW-0802">TPR repeat</keyword>